<dbReference type="Pfam" id="PF00072">
    <property type="entry name" value="Response_reg"/>
    <property type="match status" value="1"/>
</dbReference>
<gene>
    <name evidence="8" type="ORF">SAMN05216526_0186</name>
</gene>
<dbReference type="CDD" id="cd00156">
    <property type="entry name" value="REC"/>
    <property type="match status" value="1"/>
</dbReference>
<evidence type="ECO:0000259" key="6">
    <source>
        <dbReference type="PROSITE" id="PS50110"/>
    </source>
</evidence>
<dbReference type="GO" id="GO:0032993">
    <property type="term" value="C:protein-DNA complex"/>
    <property type="evidence" value="ECO:0007669"/>
    <property type="project" value="TreeGrafter"/>
</dbReference>
<dbReference type="AlphaFoldDB" id="A0A1R3VP61"/>
<dbReference type="InterPro" id="IPR011006">
    <property type="entry name" value="CheY-like_superfamily"/>
</dbReference>
<evidence type="ECO:0000313" key="9">
    <source>
        <dbReference type="Proteomes" id="UP000223759"/>
    </source>
</evidence>
<dbReference type="SUPFAM" id="SSF52172">
    <property type="entry name" value="CheY-like"/>
    <property type="match status" value="1"/>
</dbReference>
<dbReference type="GO" id="GO:0005829">
    <property type="term" value="C:cytosol"/>
    <property type="evidence" value="ECO:0007669"/>
    <property type="project" value="TreeGrafter"/>
</dbReference>
<dbReference type="EMBL" id="FTPK01000001">
    <property type="protein sequence ID" value="SIT65735.1"/>
    <property type="molecule type" value="Genomic_DNA"/>
</dbReference>
<dbReference type="CDD" id="cd00383">
    <property type="entry name" value="trans_reg_C"/>
    <property type="match status" value="1"/>
</dbReference>
<dbReference type="InterPro" id="IPR036388">
    <property type="entry name" value="WH-like_DNA-bd_sf"/>
</dbReference>
<dbReference type="Gene3D" id="1.10.10.10">
    <property type="entry name" value="Winged helix-like DNA-binding domain superfamily/Winged helix DNA-binding domain"/>
    <property type="match status" value="1"/>
</dbReference>
<evidence type="ECO:0000256" key="5">
    <source>
        <dbReference type="PROSITE-ProRule" id="PRU01091"/>
    </source>
</evidence>
<organism evidence="8 9">
    <name type="scientific">Ectothiorhodosinus mongolicus</name>
    <dbReference type="NCBI Taxonomy" id="233100"/>
    <lineage>
        <taxon>Bacteria</taxon>
        <taxon>Pseudomonadati</taxon>
        <taxon>Pseudomonadota</taxon>
        <taxon>Gammaproteobacteria</taxon>
        <taxon>Chromatiales</taxon>
        <taxon>Ectothiorhodospiraceae</taxon>
        <taxon>Ectothiorhodosinus</taxon>
    </lineage>
</organism>
<dbReference type="PROSITE" id="PS51755">
    <property type="entry name" value="OMPR_PHOB"/>
    <property type="match status" value="1"/>
</dbReference>
<accession>A0A1R3VP61</accession>
<evidence type="ECO:0000259" key="7">
    <source>
        <dbReference type="PROSITE" id="PS51755"/>
    </source>
</evidence>
<feature type="modified residue" description="4-aspartylphosphate" evidence="4">
    <location>
        <position position="54"/>
    </location>
</feature>
<dbReference type="GO" id="GO:0000156">
    <property type="term" value="F:phosphorelay response regulator activity"/>
    <property type="evidence" value="ECO:0007669"/>
    <property type="project" value="TreeGrafter"/>
</dbReference>
<dbReference type="Gene3D" id="3.40.50.2300">
    <property type="match status" value="1"/>
</dbReference>
<dbReference type="STRING" id="233100.SAMN05216526_0186"/>
<dbReference type="GO" id="GO:0000976">
    <property type="term" value="F:transcription cis-regulatory region binding"/>
    <property type="evidence" value="ECO:0007669"/>
    <property type="project" value="TreeGrafter"/>
</dbReference>
<dbReference type="SMART" id="SM00448">
    <property type="entry name" value="REC"/>
    <property type="match status" value="1"/>
</dbReference>
<dbReference type="Proteomes" id="UP000223759">
    <property type="component" value="Unassembled WGS sequence"/>
</dbReference>
<dbReference type="Pfam" id="PF00486">
    <property type="entry name" value="Trans_reg_C"/>
    <property type="match status" value="1"/>
</dbReference>
<keyword evidence="2 5" id="KW-0238">DNA-binding</keyword>
<evidence type="ECO:0000313" key="8">
    <source>
        <dbReference type="EMBL" id="SIT65735.1"/>
    </source>
</evidence>
<dbReference type="InterPro" id="IPR001867">
    <property type="entry name" value="OmpR/PhoB-type_DNA-bd"/>
</dbReference>
<keyword evidence="3" id="KW-0804">Transcription</keyword>
<sequence>MANQSLLLALRDSVLSSDLDGYFKVYGYAIQTVTTLAEVRAQFVLEPPDVLICDLQLPDGKSFWLFPQLRHEFGHRPHIIVYAANCNSADRLACISAGADTFVPHYAEPGELRAYMKRLATRCQELAITVPENPAQPSWLLNFRLHTLTTPTDESVTLTGSEALVLHELFVHSGRILSREDLAQRLQPHKSVQDTRRLDTLVSRLRAKMKNHADGEDPIKTYRNMGYGFHGYANIQR</sequence>
<name>A0A1R3VP61_9GAMM</name>
<feature type="DNA-binding region" description="OmpR/PhoB-type" evidence="5">
    <location>
        <begin position="130"/>
        <end position="231"/>
    </location>
</feature>
<dbReference type="SUPFAM" id="SSF46894">
    <property type="entry name" value="C-terminal effector domain of the bipartite response regulators"/>
    <property type="match status" value="1"/>
</dbReference>
<dbReference type="RefSeq" id="WP_076754150.1">
    <property type="nucleotide sequence ID" value="NZ_CP023018.1"/>
</dbReference>
<evidence type="ECO:0000256" key="1">
    <source>
        <dbReference type="ARBA" id="ARBA00023015"/>
    </source>
</evidence>
<evidence type="ECO:0000256" key="2">
    <source>
        <dbReference type="ARBA" id="ARBA00023125"/>
    </source>
</evidence>
<dbReference type="InterPro" id="IPR016032">
    <property type="entry name" value="Sig_transdc_resp-reg_C-effctor"/>
</dbReference>
<evidence type="ECO:0000256" key="3">
    <source>
        <dbReference type="ARBA" id="ARBA00023163"/>
    </source>
</evidence>
<dbReference type="InterPro" id="IPR001789">
    <property type="entry name" value="Sig_transdc_resp-reg_receiver"/>
</dbReference>
<dbReference type="PANTHER" id="PTHR48111">
    <property type="entry name" value="REGULATOR OF RPOS"/>
    <property type="match status" value="1"/>
</dbReference>
<keyword evidence="4" id="KW-0597">Phosphoprotein</keyword>
<keyword evidence="9" id="KW-1185">Reference proteome</keyword>
<protein>
    <submittedName>
        <fullName evidence="8">Two-component system, OmpR family, response regulator PhoP</fullName>
    </submittedName>
</protein>
<dbReference type="InterPro" id="IPR039420">
    <property type="entry name" value="WalR-like"/>
</dbReference>
<reference evidence="8 9" key="1">
    <citation type="submission" date="2017-01" db="EMBL/GenBank/DDBJ databases">
        <authorList>
            <person name="Mah S.A."/>
            <person name="Swanson W.J."/>
            <person name="Moy G.W."/>
            <person name="Vacquier V.D."/>
        </authorList>
    </citation>
    <scope>NUCLEOTIDE SEQUENCE [LARGE SCALE GENOMIC DNA]</scope>
    <source>
        <strain evidence="8 9">M9</strain>
    </source>
</reference>
<dbReference type="PROSITE" id="PS50110">
    <property type="entry name" value="RESPONSE_REGULATORY"/>
    <property type="match status" value="1"/>
</dbReference>
<dbReference type="SMART" id="SM00862">
    <property type="entry name" value="Trans_reg_C"/>
    <property type="match status" value="1"/>
</dbReference>
<keyword evidence="1" id="KW-0805">Transcription regulation</keyword>
<dbReference type="PANTHER" id="PTHR48111:SF67">
    <property type="entry name" value="TRANSCRIPTIONAL REGULATORY PROTEIN TCTD"/>
    <property type="match status" value="1"/>
</dbReference>
<evidence type="ECO:0000256" key="4">
    <source>
        <dbReference type="PROSITE-ProRule" id="PRU00169"/>
    </source>
</evidence>
<feature type="domain" description="OmpR/PhoB-type" evidence="7">
    <location>
        <begin position="130"/>
        <end position="231"/>
    </location>
</feature>
<dbReference type="GO" id="GO:0006355">
    <property type="term" value="P:regulation of DNA-templated transcription"/>
    <property type="evidence" value="ECO:0007669"/>
    <property type="project" value="InterPro"/>
</dbReference>
<feature type="domain" description="Response regulatory" evidence="6">
    <location>
        <begin position="5"/>
        <end position="120"/>
    </location>
</feature>
<dbReference type="OrthoDB" id="9796655at2"/>
<proteinExistence type="predicted"/>